<dbReference type="InterPro" id="IPR009057">
    <property type="entry name" value="Homeodomain-like_sf"/>
</dbReference>
<keyword evidence="2" id="KW-0539">Nucleus</keyword>
<proteinExistence type="predicted"/>
<accession>A0A8K0D7G5</accession>
<dbReference type="GO" id="GO:0005634">
    <property type="term" value="C:nucleus"/>
    <property type="evidence" value="ECO:0007669"/>
    <property type="project" value="UniProtKB-SubCell"/>
</dbReference>
<name>A0A8K0D7G5_IGNLU</name>
<dbReference type="OrthoDB" id="7489787at2759"/>
<evidence type="ECO:0000259" key="3">
    <source>
        <dbReference type="PROSITE" id="PS50960"/>
    </source>
</evidence>
<dbReference type="Gene3D" id="1.10.10.60">
    <property type="entry name" value="Homeodomain-like"/>
    <property type="match status" value="1"/>
</dbReference>
<evidence type="ECO:0000313" key="5">
    <source>
        <dbReference type="Proteomes" id="UP000801492"/>
    </source>
</evidence>
<comment type="caution">
    <text evidence="4">The sequence shown here is derived from an EMBL/GenBank/DDBJ whole genome shotgun (WGS) entry which is preliminary data.</text>
</comment>
<dbReference type="InterPro" id="IPR007889">
    <property type="entry name" value="HTH_Psq"/>
</dbReference>
<dbReference type="PROSITE" id="PS50960">
    <property type="entry name" value="HTH_PSQ"/>
    <property type="match status" value="1"/>
</dbReference>
<dbReference type="AlphaFoldDB" id="A0A8K0D7G5"/>
<evidence type="ECO:0000313" key="4">
    <source>
        <dbReference type="EMBL" id="KAF2898427.1"/>
    </source>
</evidence>
<sequence length="217" mass="25496">MPRKRDRITEKCQWSLDVLDRAIKRVNDDRISLHKAAQEFKISYSTLQKRYRRLEQRSPRLGRKSIFSPDQEPILADHLIHMTNVFYGLDSMKFRKIAYECAEQLKIPHNFNKESKCAGPDWLERFLKRNPNISVCKPESTSINRIEGFNKEEVELFYKNIEDMVKSKYEAHQIFNMDETGVSTVQEPGKILAKTAQKRVGTVTSWERGKQSLLFVQ</sequence>
<organism evidence="4 5">
    <name type="scientific">Ignelater luminosus</name>
    <name type="common">Cucubano</name>
    <name type="synonym">Pyrophorus luminosus</name>
    <dbReference type="NCBI Taxonomy" id="2038154"/>
    <lineage>
        <taxon>Eukaryota</taxon>
        <taxon>Metazoa</taxon>
        <taxon>Ecdysozoa</taxon>
        <taxon>Arthropoda</taxon>
        <taxon>Hexapoda</taxon>
        <taxon>Insecta</taxon>
        <taxon>Pterygota</taxon>
        <taxon>Neoptera</taxon>
        <taxon>Endopterygota</taxon>
        <taxon>Coleoptera</taxon>
        <taxon>Polyphaga</taxon>
        <taxon>Elateriformia</taxon>
        <taxon>Elateroidea</taxon>
        <taxon>Elateridae</taxon>
        <taxon>Agrypninae</taxon>
        <taxon>Pyrophorini</taxon>
        <taxon>Ignelater</taxon>
    </lineage>
</organism>
<dbReference type="GO" id="GO:0003677">
    <property type="term" value="F:DNA binding"/>
    <property type="evidence" value="ECO:0007669"/>
    <property type="project" value="UniProtKB-UniRule"/>
</dbReference>
<comment type="subcellular location">
    <subcellularLocation>
        <location evidence="1 2">Nucleus</location>
    </subcellularLocation>
</comment>
<feature type="DNA-binding region" description="H-T-H motif" evidence="2">
    <location>
        <begin position="33"/>
        <end position="53"/>
    </location>
</feature>
<dbReference type="Pfam" id="PF05225">
    <property type="entry name" value="HTH_psq"/>
    <property type="match status" value="1"/>
</dbReference>
<reference evidence="4" key="1">
    <citation type="submission" date="2019-08" db="EMBL/GenBank/DDBJ databases">
        <title>The genome of the North American firefly Photinus pyralis.</title>
        <authorList>
            <consortium name="Photinus pyralis genome working group"/>
            <person name="Fallon T.R."/>
            <person name="Sander Lower S.E."/>
            <person name="Weng J.-K."/>
        </authorList>
    </citation>
    <scope>NUCLEOTIDE SEQUENCE</scope>
    <source>
        <strain evidence="4">TRF0915ILg1</strain>
        <tissue evidence="4">Whole body</tissue>
    </source>
</reference>
<gene>
    <name evidence="4" type="ORF">ILUMI_07752</name>
</gene>
<evidence type="ECO:0000256" key="2">
    <source>
        <dbReference type="PROSITE-ProRule" id="PRU00320"/>
    </source>
</evidence>
<keyword evidence="2" id="KW-0238">DNA-binding</keyword>
<dbReference type="Proteomes" id="UP000801492">
    <property type="component" value="Unassembled WGS sequence"/>
</dbReference>
<feature type="domain" description="HTH psq-type" evidence="3">
    <location>
        <begin position="1"/>
        <end position="57"/>
    </location>
</feature>
<dbReference type="SUPFAM" id="SSF46689">
    <property type="entry name" value="Homeodomain-like"/>
    <property type="match status" value="1"/>
</dbReference>
<evidence type="ECO:0000256" key="1">
    <source>
        <dbReference type="ARBA" id="ARBA00004123"/>
    </source>
</evidence>
<dbReference type="EMBL" id="VTPC01003505">
    <property type="protein sequence ID" value="KAF2898427.1"/>
    <property type="molecule type" value="Genomic_DNA"/>
</dbReference>
<keyword evidence="5" id="KW-1185">Reference proteome</keyword>
<protein>
    <recommendedName>
        <fullName evidence="3">HTH psq-type domain-containing protein</fullName>
    </recommendedName>
</protein>